<organism evidence="1 2">
    <name type="scientific">Mycolicibacterium arabiense</name>
    <dbReference type="NCBI Taxonomy" id="1286181"/>
    <lineage>
        <taxon>Bacteria</taxon>
        <taxon>Bacillati</taxon>
        <taxon>Actinomycetota</taxon>
        <taxon>Actinomycetes</taxon>
        <taxon>Mycobacteriales</taxon>
        <taxon>Mycobacteriaceae</taxon>
        <taxon>Mycolicibacterium</taxon>
    </lineage>
</organism>
<name>A0A7I7RYG8_9MYCO</name>
<sequence>MTKVVFLVSKDPVTEHGGDVELARVALRLAAESFDIRAICLSDEPPGDSVVDVVKGGLKLQRIVQHPVNKVALLTGALRHRRSLVHVRFDTDELLTAIEASDDDVFFCEHNYMAESFIRSKHFGKKGMVINTINTESQVWLSTRGMLGKIEAPRLLRDELRVAKLANAVGCYEIEEAEMYRANGVPGARFMEVTLPPIEQIDVSQTGRRLVFLGGRDWPPNQEAFLVALRLWPRISEGIPAAELVIVGAKKTGSTDPVYPAGVRDLGFVDDLPGFLKTCRALMAPIKTGGGVRVKLLDAASQGLPVVGSGPAVGSLRTLFGMPTFDDDDDFVAECRRMLLDRDAAVKVGNDLYEVNRNHWEQKRPQKAVEGLVHAGLGR</sequence>
<dbReference type="SUPFAM" id="SSF53756">
    <property type="entry name" value="UDP-Glycosyltransferase/glycogen phosphorylase"/>
    <property type="match status" value="1"/>
</dbReference>
<dbReference type="Pfam" id="PF13692">
    <property type="entry name" value="Glyco_trans_1_4"/>
    <property type="match status" value="1"/>
</dbReference>
<dbReference type="KEGG" id="marz:MARA_24570"/>
<proteinExistence type="predicted"/>
<dbReference type="RefSeq" id="WP_163918691.1">
    <property type="nucleotide sequence ID" value="NZ_AP022593.1"/>
</dbReference>
<evidence type="ECO:0008006" key="3">
    <source>
        <dbReference type="Google" id="ProtNLM"/>
    </source>
</evidence>
<dbReference type="Gene3D" id="3.40.50.2000">
    <property type="entry name" value="Glycogen Phosphorylase B"/>
    <property type="match status" value="2"/>
</dbReference>
<evidence type="ECO:0000313" key="2">
    <source>
        <dbReference type="Proteomes" id="UP000467428"/>
    </source>
</evidence>
<gene>
    <name evidence="1" type="ORF">MARA_24570</name>
</gene>
<keyword evidence="2" id="KW-1185">Reference proteome</keyword>
<geneLocation type="plasmid" evidence="2">
    <name>pjcm18538 dna</name>
</geneLocation>
<dbReference type="AlphaFoldDB" id="A0A7I7RYG8"/>
<evidence type="ECO:0000313" key="1">
    <source>
        <dbReference type="EMBL" id="BBY48989.1"/>
    </source>
</evidence>
<reference evidence="1 2" key="1">
    <citation type="journal article" date="2019" name="Emerg. Microbes Infect.">
        <title>Comprehensive subspecies identification of 175 nontuberculous mycobacteria species based on 7547 genomic profiles.</title>
        <authorList>
            <person name="Matsumoto Y."/>
            <person name="Kinjo T."/>
            <person name="Motooka D."/>
            <person name="Nabeya D."/>
            <person name="Jung N."/>
            <person name="Uechi K."/>
            <person name="Horii T."/>
            <person name="Iida T."/>
            <person name="Fujita J."/>
            <person name="Nakamura S."/>
        </authorList>
    </citation>
    <scope>NUCLEOTIDE SEQUENCE [LARGE SCALE GENOMIC DNA]</scope>
    <source>
        <strain evidence="1 2">JCM 18538</strain>
    </source>
</reference>
<accession>A0A7I7RYG8</accession>
<dbReference type="Proteomes" id="UP000467428">
    <property type="component" value="Chromosome"/>
</dbReference>
<protein>
    <recommendedName>
        <fullName evidence="3">Glycosyl transferase</fullName>
    </recommendedName>
</protein>
<dbReference type="EMBL" id="AP022593">
    <property type="protein sequence ID" value="BBY48989.1"/>
    <property type="molecule type" value="Genomic_DNA"/>
</dbReference>